<dbReference type="EMBL" id="CP162511">
    <property type="protein sequence ID" value="XDI07196.1"/>
    <property type="molecule type" value="Genomic_DNA"/>
</dbReference>
<keyword evidence="2" id="KW-0645">Protease</keyword>
<dbReference type="InterPro" id="IPR036264">
    <property type="entry name" value="Bact_exopeptidase_dim_dom"/>
</dbReference>
<dbReference type="InterPro" id="IPR002933">
    <property type="entry name" value="Peptidase_M20"/>
</dbReference>
<evidence type="ECO:0000256" key="2">
    <source>
        <dbReference type="ARBA" id="ARBA00022670"/>
    </source>
</evidence>
<dbReference type="InterPro" id="IPR047177">
    <property type="entry name" value="Pept_M20A"/>
</dbReference>
<protein>
    <submittedName>
        <fullName evidence="8">M20/M25/M40 family metallo-hydrolase</fullName>
    </submittedName>
</protein>
<dbReference type="GO" id="GO:0046872">
    <property type="term" value="F:metal ion binding"/>
    <property type="evidence" value="ECO:0007669"/>
    <property type="project" value="UniProtKB-KW"/>
</dbReference>
<dbReference type="Gene3D" id="1.10.150.900">
    <property type="match status" value="1"/>
</dbReference>
<dbReference type="GO" id="GO:0008233">
    <property type="term" value="F:peptidase activity"/>
    <property type="evidence" value="ECO:0007669"/>
    <property type="project" value="UniProtKB-KW"/>
</dbReference>
<dbReference type="AlphaFoldDB" id="A0AB39BLJ9"/>
<accession>A0AB39BLJ9</accession>
<reference evidence="8" key="1">
    <citation type="submission" date="2024-05" db="EMBL/GenBank/DDBJ databases">
        <title>Herbiconiux sp. A18JL235.</title>
        <authorList>
            <person name="Zhang G."/>
        </authorList>
    </citation>
    <scope>NUCLEOTIDE SEQUENCE</scope>
    <source>
        <strain evidence="8">A18JL235</strain>
    </source>
</reference>
<dbReference type="InterPro" id="IPR011650">
    <property type="entry name" value="Peptidase_M20_dimer"/>
</dbReference>
<dbReference type="SUPFAM" id="SSF53187">
    <property type="entry name" value="Zn-dependent exopeptidases"/>
    <property type="match status" value="1"/>
</dbReference>
<evidence type="ECO:0000259" key="7">
    <source>
        <dbReference type="Pfam" id="PF07687"/>
    </source>
</evidence>
<gene>
    <name evidence="8" type="ORF">ABFY20_08865</name>
</gene>
<feature type="region of interest" description="Disordered" evidence="6">
    <location>
        <begin position="1"/>
        <end position="37"/>
    </location>
</feature>
<organism evidence="8">
    <name type="scientific">Herbiconiux sp. A18JL235</name>
    <dbReference type="NCBI Taxonomy" id="3152363"/>
    <lineage>
        <taxon>Bacteria</taxon>
        <taxon>Bacillati</taxon>
        <taxon>Actinomycetota</taxon>
        <taxon>Actinomycetes</taxon>
        <taxon>Micrococcales</taxon>
        <taxon>Microbacteriaceae</taxon>
        <taxon>Herbiconiux</taxon>
    </lineage>
</organism>
<keyword evidence="5" id="KW-0862">Zinc</keyword>
<dbReference type="SUPFAM" id="SSF55031">
    <property type="entry name" value="Bacterial exopeptidase dimerisation domain"/>
    <property type="match status" value="1"/>
</dbReference>
<evidence type="ECO:0000256" key="5">
    <source>
        <dbReference type="ARBA" id="ARBA00022833"/>
    </source>
</evidence>
<sequence>MSGSSPEPSPQPQRPSSPQQPSASQPQPRPPAAASAELDEQAALERFRALLRIPTISRLEVDAVEWQNFDDFVATVEQLYPALHAGLERELVAGHTLLFRWRGLDDTGAASVLMAHYDVVAATDEGWEHQPFSAELTGSGSGRVLWGRGTLDDKGSVVSILEAVERAVAAGFTPAHDVYLLFGHDEETHGTGAETAARLLRERGVEIGLVLDEGGAVVEGVIPTVERPIAVVGVSEKGTTSFSLTVEQSGGHASTPPRVTASDRLARAIVRLNTHPFPARLNSVTETMIRTVGAHARNPLRFVFVRARFFRPLLVAVFGRLGVDTAAMVRTTTAVTQLSGGLAANALPERVQATVNVRIAIGSSVKATKARLARIIDDPAVQIGVLSSGEPARVSHMNGPRWELLKAAIEAGYPDAVVTPYVQTGATDSRQFSPVSRSVYRFSPFEMTGEERSTLHAKNERMRVQTWFTGIRFFDGLLRNL</sequence>
<evidence type="ECO:0000256" key="6">
    <source>
        <dbReference type="SAM" id="MobiDB-lite"/>
    </source>
</evidence>
<evidence type="ECO:0000256" key="3">
    <source>
        <dbReference type="ARBA" id="ARBA00022723"/>
    </source>
</evidence>
<dbReference type="Pfam" id="PF07687">
    <property type="entry name" value="M20_dimer"/>
    <property type="match status" value="1"/>
</dbReference>
<evidence type="ECO:0000256" key="1">
    <source>
        <dbReference type="ARBA" id="ARBA00006247"/>
    </source>
</evidence>
<dbReference type="Pfam" id="PF01546">
    <property type="entry name" value="Peptidase_M20"/>
    <property type="match status" value="1"/>
</dbReference>
<evidence type="ECO:0000313" key="8">
    <source>
        <dbReference type="EMBL" id="XDI07196.1"/>
    </source>
</evidence>
<dbReference type="PANTHER" id="PTHR45962">
    <property type="entry name" value="N-FATTY-ACYL-AMINO ACID SYNTHASE/HYDROLASE PM20D1"/>
    <property type="match status" value="1"/>
</dbReference>
<comment type="similarity">
    <text evidence="1">Belongs to the peptidase M20A family.</text>
</comment>
<dbReference type="Gene3D" id="3.40.630.10">
    <property type="entry name" value="Zn peptidases"/>
    <property type="match status" value="1"/>
</dbReference>
<dbReference type="PIRSF" id="PIRSF036696">
    <property type="entry name" value="ACY-1"/>
    <property type="match status" value="1"/>
</dbReference>
<keyword evidence="4" id="KW-0378">Hydrolase</keyword>
<dbReference type="Gene3D" id="3.30.70.360">
    <property type="match status" value="1"/>
</dbReference>
<feature type="compositionally biased region" description="Low complexity" evidence="6">
    <location>
        <begin position="16"/>
        <end position="36"/>
    </location>
</feature>
<proteinExistence type="inferred from homology"/>
<evidence type="ECO:0000256" key="4">
    <source>
        <dbReference type="ARBA" id="ARBA00022801"/>
    </source>
</evidence>
<name>A0AB39BLJ9_9MICO</name>
<feature type="domain" description="Peptidase M20 dimerisation" evidence="7">
    <location>
        <begin position="235"/>
        <end position="381"/>
    </location>
</feature>
<dbReference type="PANTHER" id="PTHR45962:SF1">
    <property type="entry name" value="N-FATTY-ACYL-AMINO ACID SYNTHASE_HYDROLASE PM20D1"/>
    <property type="match status" value="1"/>
</dbReference>
<dbReference type="RefSeq" id="WP_368499573.1">
    <property type="nucleotide sequence ID" value="NZ_CP162511.1"/>
</dbReference>
<keyword evidence="3" id="KW-0479">Metal-binding</keyword>
<dbReference type="GO" id="GO:0006508">
    <property type="term" value="P:proteolysis"/>
    <property type="evidence" value="ECO:0007669"/>
    <property type="project" value="UniProtKB-KW"/>
</dbReference>